<dbReference type="GO" id="GO:0005315">
    <property type="term" value="F:phosphate transmembrane transporter activity"/>
    <property type="evidence" value="ECO:0007669"/>
    <property type="project" value="InterPro"/>
</dbReference>
<sequence>MIKQEEMMKKKKFRLSDNILKFLVVLSAGFTALLALSLVLYVMVKGVGSINLKMLTTSPSELTGSVGVFPMIINTLYMIVLTLVIAVPIGIGSAIYLNEYARKESKLVKAVEFTTQTLAGIPSIIYGLFGYMFFSIFLGLRVSIISGALTLSIMVLPTLIRTTQEALSSVPNMYREGALGMGAKKIYLIRTILLPCSMPGIVTAVILSVGKVVGESAALIFTAGMGYMLTGGLINHMFKSGATLTVQLYLYASRGENLSVCFALASILIVIVLIINLSARLLSKKLEAK</sequence>
<dbReference type="Gene3D" id="1.10.3720.10">
    <property type="entry name" value="MetI-like"/>
    <property type="match status" value="1"/>
</dbReference>
<dbReference type="SUPFAM" id="SSF161098">
    <property type="entry name" value="MetI-like"/>
    <property type="match status" value="1"/>
</dbReference>
<dbReference type="NCBIfam" id="TIGR00974">
    <property type="entry name" value="3a0107s02c"/>
    <property type="match status" value="1"/>
</dbReference>
<proteinExistence type="inferred from homology"/>
<gene>
    <name evidence="10" type="primary">pstA</name>
    <name evidence="10" type="ORF">DW687_10650</name>
</gene>
<comment type="similarity">
    <text evidence="2 8">Belongs to the binding-protein-dependent transport system permease family. CysTW subfamily.</text>
</comment>
<name>A0A3E3DV85_9FIRM</name>
<feature type="transmembrane region" description="Helical" evidence="8">
    <location>
        <begin position="187"/>
        <end position="210"/>
    </location>
</feature>
<dbReference type="InterPro" id="IPR000515">
    <property type="entry name" value="MetI-like"/>
</dbReference>
<feature type="transmembrane region" description="Helical" evidence="8">
    <location>
        <begin position="118"/>
        <end position="138"/>
    </location>
</feature>
<feature type="transmembrane region" description="Helical" evidence="8">
    <location>
        <begin position="258"/>
        <end position="279"/>
    </location>
</feature>
<feature type="transmembrane region" description="Helical" evidence="8">
    <location>
        <begin position="76"/>
        <end position="97"/>
    </location>
</feature>
<evidence type="ECO:0000256" key="7">
    <source>
        <dbReference type="ARBA" id="ARBA00023136"/>
    </source>
</evidence>
<dbReference type="PANTHER" id="PTHR43470">
    <property type="entry name" value="PHOSPHATE TRANSPORT SYSTEM PERMEASE PROTEIN PSTA-RELATED"/>
    <property type="match status" value="1"/>
</dbReference>
<keyword evidence="3" id="KW-0813">Transport</keyword>
<dbReference type="Pfam" id="PF00528">
    <property type="entry name" value="BPD_transp_1"/>
    <property type="match status" value="1"/>
</dbReference>
<dbReference type="EMBL" id="QUSM01000007">
    <property type="protein sequence ID" value="RGD73194.1"/>
    <property type="molecule type" value="Genomic_DNA"/>
</dbReference>
<evidence type="ECO:0000256" key="1">
    <source>
        <dbReference type="ARBA" id="ARBA00004651"/>
    </source>
</evidence>
<dbReference type="InterPro" id="IPR005672">
    <property type="entry name" value="Phosphate_PstA"/>
</dbReference>
<evidence type="ECO:0000259" key="9">
    <source>
        <dbReference type="PROSITE" id="PS50928"/>
    </source>
</evidence>
<comment type="subcellular location">
    <subcellularLocation>
        <location evidence="1 8">Cell membrane</location>
        <topology evidence="1 8">Multi-pass membrane protein</topology>
    </subcellularLocation>
</comment>
<evidence type="ECO:0000256" key="6">
    <source>
        <dbReference type="ARBA" id="ARBA00022989"/>
    </source>
</evidence>
<dbReference type="AlphaFoldDB" id="A0A3E3DV85"/>
<dbReference type="GO" id="GO:0005886">
    <property type="term" value="C:plasma membrane"/>
    <property type="evidence" value="ECO:0007669"/>
    <property type="project" value="UniProtKB-SubCell"/>
</dbReference>
<dbReference type="GO" id="GO:0035435">
    <property type="term" value="P:phosphate ion transmembrane transport"/>
    <property type="evidence" value="ECO:0007669"/>
    <property type="project" value="InterPro"/>
</dbReference>
<keyword evidence="5 8" id="KW-0812">Transmembrane</keyword>
<dbReference type="CDD" id="cd06261">
    <property type="entry name" value="TM_PBP2"/>
    <property type="match status" value="1"/>
</dbReference>
<feature type="domain" description="ABC transmembrane type-1" evidence="9">
    <location>
        <begin position="72"/>
        <end position="279"/>
    </location>
</feature>
<accession>A0A3E3DV85</accession>
<dbReference type="InterPro" id="IPR035906">
    <property type="entry name" value="MetI-like_sf"/>
</dbReference>
<protein>
    <recommendedName>
        <fullName evidence="8">Phosphate transport system permease protein PstA</fullName>
    </recommendedName>
</protein>
<dbReference type="PROSITE" id="PS50928">
    <property type="entry name" value="ABC_TM1"/>
    <property type="match status" value="1"/>
</dbReference>
<reference evidence="10 11" key="1">
    <citation type="submission" date="2018-08" db="EMBL/GenBank/DDBJ databases">
        <title>A genome reference for cultivated species of the human gut microbiota.</title>
        <authorList>
            <person name="Zou Y."/>
            <person name="Xue W."/>
            <person name="Luo G."/>
        </authorList>
    </citation>
    <scope>NUCLEOTIDE SEQUENCE [LARGE SCALE GENOMIC DNA]</scope>
    <source>
        <strain evidence="10 11">AM25-6</strain>
    </source>
</reference>
<evidence type="ECO:0000313" key="11">
    <source>
        <dbReference type="Proteomes" id="UP000261212"/>
    </source>
</evidence>
<evidence type="ECO:0000256" key="4">
    <source>
        <dbReference type="ARBA" id="ARBA00022475"/>
    </source>
</evidence>
<feature type="transmembrane region" description="Helical" evidence="8">
    <location>
        <begin position="20"/>
        <end position="44"/>
    </location>
</feature>
<keyword evidence="7 8" id="KW-0472">Membrane</keyword>
<dbReference type="PANTHER" id="PTHR43470:SF3">
    <property type="entry name" value="PHOSPHATE TRANSPORT SYSTEM PERMEASE PROTEIN PSTA-RELATED"/>
    <property type="match status" value="1"/>
</dbReference>
<evidence type="ECO:0000313" key="10">
    <source>
        <dbReference type="EMBL" id="RGD73194.1"/>
    </source>
</evidence>
<evidence type="ECO:0000256" key="5">
    <source>
        <dbReference type="ARBA" id="ARBA00022692"/>
    </source>
</evidence>
<keyword evidence="4 8" id="KW-1003">Cell membrane</keyword>
<dbReference type="Proteomes" id="UP000261212">
    <property type="component" value="Unassembled WGS sequence"/>
</dbReference>
<feature type="transmembrane region" description="Helical" evidence="8">
    <location>
        <begin position="216"/>
        <end position="238"/>
    </location>
</feature>
<comment type="caution">
    <text evidence="10">The sequence shown here is derived from an EMBL/GenBank/DDBJ whole genome shotgun (WGS) entry which is preliminary data.</text>
</comment>
<keyword evidence="6 8" id="KW-1133">Transmembrane helix</keyword>
<evidence type="ECO:0000256" key="3">
    <source>
        <dbReference type="ARBA" id="ARBA00022448"/>
    </source>
</evidence>
<organism evidence="10 11">
    <name type="scientific">Anaerofustis stercorihominis</name>
    <dbReference type="NCBI Taxonomy" id="214853"/>
    <lineage>
        <taxon>Bacteria</taxon>
        <taxon>Bacillati</taxon>
        <taxon>Bacillota</taxon>
        <taxon>Clostridia</taxon>
        <taxon>Eubacteriales</taxon>
        <taxon>Eubacteriaceae</taxon>
        <taxon>Anaerofustis</taxon>
    </lineage>
</organism>
<evidence type="ECO:0000256" key="8">
    <source>
        <dbReference type="RuleBase" id="RU363043"/>
    </source>
</evidence>
<evidence type="ECO:0000256" key="2">
    <source>
        <dbReference type="ARBA" id="ARBA00007069"/>
    </source>
</evidence>